<proteinExistence type="predicted"/>
<dbReference type="Pfam" id="PF00440">
    <property type="entry name" value="TetR_N"/>
    <property type="match status" value="1"/>
</dbReference>
<dbReference type="Proteomes" id="UP000180166">
    <property type="component" value="Chromosome"/>
</dbReference>
<dbReference type="SUPFAM" id="SSF48498">
    <property type="entry name" value="Tetracyclin repressor-like, C-terminal domain"/>
    <property type="match status" value="1"/>
</dbReference>
<evidence type="ECO:0000256" key="3">
    <source>
        <dbReference type="ARBA" id="ARBA00023125"/>
    </source>
</evidence>
<keyword evidence="1" id="KW-0678">Repressor</keyword>
<keyword evidence="9" id="KW-1185">Reference proteome</keyword>
<gene>
    <name evidence="7" type="ORF">NS506_02264</name>
    <name evidence="8" type="ORF">NSK11_contig00147-0008</name>
</gene>
<accession>A0A0B8NKJ3</accession>
<evidence type="ECO:0000259" key="6">
    <source>
        <dbReference type="PROSITE" id="PS50977"/>
    </source>
</evidence>
<keyword evidence="3 5" id="KW-0238">DNA-binding</keyword>
<evidence type="ECO:0000256" key="4">
    <source>
        <dbReference type="ARBA" id="ARBA00023163"/>
    </source>
</evidence>
<dbReference type="InterPro" id="IPR001647">
    <property type="entry name" value="HTH_TetR"/>
</dbReference>
<keyword evidence="2" id="KW-0805">Transcription regulation</keyword>
<sequence length="193" mass="21382">MAKRGPYGKGIERREQILEAALRTIAERGFLATSVAELAEAVGLSQSGLLHYFGSKEELFVAVLRKRDEVDMAAAGAPGPELLVRIIRRNTQVPGLIELFTHMQAAAADPRHPAHAYMREHYERGTAGFAALLREMQRAGTVPASVDPELMATAFMALADGLQSRWLIDPSIDMESYFDRFWTQYTGMRFPGA</sequence>
<dbReference type="InterPro" id="IPR036271">
    <property type="entry name" value="Tet_transcr_reg_TetR-rel_C_sf"/>
</dbReference>
<dbReference type="OrthoDB" id="7505659at2"/>
<feature type="DNA-binding region" description="H-T-H motif" evidence="5">
    <location>
        <begin position="34"/>
        <end position="53"/>
    </location>
</feature>
<evidence type="ECO:0000313" key="10">
    <source>
        <dbReference type="Proteomes" id="UP000180166"/>
    </source>
</evidence>
<protein>
    <submittedName>
        <fullName evidence="7">HTH-type transcriptional repressor AcnR</fullName>
    </submittedName>
    <submittedName>
        <fullName evidence="8">TetR family transcriptional regulator</fullName>
    </submittedName>
</protein>
<evidence type="ECO:0000313" key="7">
    <source>
        <dbReference type="EMBL" id="APA96330.1"/>
    </source>
</evidence>
<dbReference type="EMBL" id="CP017839">
    <property type="protein sequence ID" value="APA96330.1"/>
    <property type="molecule type" value="Genomic_DNA"/>
</dbReference>
<dbReference type="Pfam" id="PF13977">
    <property type="entry name" value="TetR_C_6"/>
    <property type="match status" value="1"/>
</dbReference>
<reference evidence="9" key="1">
    <citation type="submission" date="2015-07" db="EMBL/GenBank/DDBJ databases">
        <title>Nocardia seriolae U-1 whole genome shotgun sequence.</title>
        <authorList>
            <person name="Imajoh M."/>
            <person name="Fukumoto Y."/>
            <person name="Sukeda M."/>
            <person name="Yamane J."/>
            <person name="Yamasaki K."/>
            <person name="Shimizu M."/>
            <person name="Ohnishi K."/>
            <person name="Oshima S."/>
        </authorList>
    </citation>
    <scope>NUCLEOTIDE SEQUENCE [LARGE SCALE GENOMIC DNA]</scope>
    <source>
        <strain evidence="9">U-1</strain>
    </source>
</reference>
<dbReference type="GO" id="GO:0000976">
    <property type="term" value="F:transcription cis-regulatory region binding"/>
    <property type="evidence" value="ECO:0007669"/>
    <property type="project" value="TreeGrafter"/>
</dbReference>
<reference evidence="8 9" key="2">
    <citation type="journal article" date="2016" name="Genome Announc.">
        <title>Draft Genome Sequence of Erythromycin- and Oxytetracycline-Sensitive Nocardia seriolae Strain U-1 (NBRC 110359).</title>
        <authorList>
            <person name="Imajoh M."/>
            <person name="Sukeda M."/>
            <person name="Shimizu M."/>
            <person name="Yamane J."/>
            <person name="Ohnishi K."/>
            <person name="Oshima S."/>
        </authorList>
    </citation>
    <scope>NUCLEOTIDE SEQUENCE [LARGE SCALE GENOMIC DNA]</scope>
    <source>
        <strain evidence="8 9">U-1</strain>
    </source>
</reference>
<evidence type="ECO:0000313" key="9">
    <source>
        <dbReference type="Proteomes" id="UP000037179"/>
    </source>
</evidence>
<dbReference type="PROSITE" id="PS50977">
    <property type="entry name" value="HTH_TETR_2"/>
    <property type="match status" value="1"/>
</dbReference>
<dbReference type="SUPFAM" id="SSF46689">
    <property type="entry name" value="Homeodomain-like"/>
    <property type="match status" value="1"/>
</dbReference>
<feature type="domain" description="HTH tetR-type" evidence="6">
    <location>
        <begin position="11"/>
        <end position="71"/>
    </location>
</feature>
<dbReference type="Gene3D" id="1.10.357.10">
    <property type="entry name" value="Tetracycline Repressor, domain 2"/>
    <property type="match status" value="1"/>
</dbReference>
<dbReference type="RefSeq" id="WP_052086936.1">
    <property type="nucleotide sequence ID" value="NZ_AP017900.1"/>
</dbReference>
<evidence type="ECO:0000256" key="1">
    <source>
        <dbReference type="ARBA" id="ARBA00022491"/>
    </source>
</evidence>
<reference evidence="7 10" key="3">
    <citation type="submission" date="2016-10" db="EMBL/GenBank/DDBJ databases">
        <title>Genome sequence of Nocardia seriolae strain EM150506, isolated from Anguila japonica.</title>
        <authorList>
            <person name="Han H.-J."/>
        </authorList>
    </citation>
    <scope>NUCLEOTIDE SEQUENCE [LARGE SCALE GENOMIC DNA]</scope>
    <source>
        <strain evidence="7 10">EM150506</strain>
    </source>
</reference>
<evidence type="ECO:0000256" key="2">
    <source>
        <dbReference type="ARBA" id="ARBA00023015"/>
    </source>
</evidence>
<dbReference type="AlphaFoldDB" id="A0A0B8NKJ3"/>
<keyword evidence="4" id="KW-0804">Transcription</keyword>
<evidence type="ECO:0000256" key="5">
    <source>
        <dbReference type="PROSITE-ProRule" id="PRU00335"/>
    </source>
</evidence>
<evidence type="ECO:0000313" key="8">
    <source>
        <dbReference type="EMBL" id="GAP32227.1"/>
    </source>
</evidence>
<organism evidence="8 9">
    <name type="scientific">Nocardia seriolae</name>
    <dbReference type="NCBI Taxonomy" id="37332"/>
    <lineage>
        <taxon>Bacteria</taxon>
        <taxon>Bacillati</taxon>
        <taxon>Actinomycetota</taxon>
        <taxon>Actinomycetes</taxon>
        <taxon>Mycobacteriales</taxon>
        <taxon>Nocardiaceae</taxon>
        <taxon>Nocardia</taxon>
    </lineage>
</organism>
<dbReference type="GeneID" id="93372998"/>
<dbReference type="GO" id="GO:0003700">
    <property type="term" value="F:DNA-binding transcription factor activity"/>
    <property type="evidence" value="ECO:0007669"/>
    <property type="project" value="TreeGrafter"/>
</dbReference>
<dbReference type="InterPro" id="IPR009057">
    <property type="entry name" value="Homeodomain-like_sf"/>
</dbReference>
<dbReference type="InterPro" id="IPR039538">
    <property type="entry name" value="BetI_C"/>
</dbReference>
<dbReference type="KEGG" id="nsr:NS506_02264"/>
<dbReference type="PANTHER" id="PTHR30055:SF234">
    <property type="entry name" value="HTH-TYPE TRANSCRIPTIONAL REGULATOR BETI"/>
    <property type="match status" value="1"/>
</dbReference>
<dbReference type="InterPro" id="IPR050109">
    <property type="entry name" value="HTH-type_TetR-like_transc_reg"/>
</dbReference>
<dbReference type="PRINTS" id="PR00455">
    <property type="entry name" value="HTHTETR"/>
</dbReference>
<dbReference type="EMBL" id="BBYQ01000147">
    <property type="protein sequence ID" value="GAP32227.1"/>
    <property type="molecule type" value="Genomic_DNA"/>
</dbReference>
<name>A0A0B8NKJ3_9NOCA</name>
<dbReference type="PANTHER" id="PTHR30055">
    <property type="entry name" value="HTH-TYPE TRANSCRIPTIONAL REGULATOR RUTR"/>
    <property type="match status" value="1"/>
</dbReference>
<dbReference type="Proteomes" id="UP000037179">
    <property type="component" value="Unassembled WGS sequence"/>
</dbReference>